<keyword evidence="2" id="KW-1003">Cell membrane</keyword>
<comment type="subcellular location">
    <subcellularLocation>
        <location evidence="1">Cell membrane</location>
        <topology evidence="1">Multi-pass membrane protein</topology>
    </subcellularLocation>
</comment>
<dbReference type="Pfam" id="PF02706">
    <property type="entry name" value="Wzz"/>
    <property type="match status" value="1"/>
</dbReference>
<dbReference type="GO" id="GO:0004713">
    <property type="term" value="F:protein tyrosine kinase activity"/>
    <property type="evidence" value="ECO:0007669"/>
    <property type="project" value="TreeGrafter"/>
</dbReference>
<evidence type="ECO:0000256" key="5">
    <source>
        <dbReference type="ARBA" id="ARBA00023136"/>
    </source>
</evidence>
<feature type="domain" description="Polysaccharide chain length determinant N-terminal" evidence="8">
    <location>
        <begin position="30"/>
        <end position="115"/>
    </location>
</feature>
<evidence type="ECO:0000256" key="1">
    <source>
        <dbReference type="ARBA" id="ARBA00004651"/>
    </source>
</evidence>
<evidence type="ECO:0000256" key="7">
    <source>
        <dbReference type="SAM" id="Phobius"/>
    </source>
</evidence>
<dbReference type="SUPFAM" id="SSF160355">
    <property type="entry name" value="Bacterial polysaccharide co-polymerase-like"/>
    <property type="match status" value="1"/>
</dbReference>
<dbReference type="Pfam" id="PF13807">
    <property type="entry name" value="GNVR"/>
    <property type="match status" value="1"/>
</dbReference>
<comment type="caution">
    <text evidence="10">The sequence shown here is derived from an EMBL/GenBank/DDBJ whole genome shotgun (WGS) entry which is preliminary data.</text>
</comment>
<dbReference type="PANTHER" id="PTHR32309">
    <property type="entry name" value="TYROSINE-PROTEIN KINASE"/>
    <property type="match status" value="1"/>
</dbReference>
<evidence type="ECO:0000256" key="6">
    <source>
        <dbReference type="SAM" id="MobiDB-lite"/>
    </source>
</evidence>
<evidence type="ECO:0000313" key="10">
    <source>
        <dbReference type="EMBL" id="NAW64640.1"/>
    </source>
</evidence>
<evidence type="ECO:0000259" key="8">
    <source>
        <dbReference type="Pfam" id="PF02706"/>
    </source>
</evidence>
<evidence type="ECO:0000313" key="11">
    <source>
        <dbReference type="Proteomes" id="UP000465712"/>
    </source>
</evidence>
<keyword evidence="4 7" id="KW-1133">Transmembrane helix</keyword>
<organism evidence="10 11">
    <name type="scientific">Photobacterium halotolerans</name>
    <dbReference type="NCBI Taxonomy" id="265726"/>
    <lineage>
        <taxon>Bacteria</taxon>
        <taxon>Pseudomonadati</taxon>
        <taxon>Pseudomonadota</taxon>
        <taxon>Gammaproteobacteria</taxon>
        <taxon>Vibrionales</taxon>
        <taxon>Vibrionaceae</taxon>
        <taxon>Photobacterium</taxon>
    </lineage>
</organism>
<feature type="transmembrane region" description="Helical" evidence="7">
    <location>
        <begin position="46"/>
        <end position="65"/>
    </location>
</feature>
<keyword evidence="3 7" id="KW-0812">Transmembrane</keyword>
<proteinExistence type="predicted"/>
<dbReference type="InterPro" id="IPR050445">
    <property type="entry name" value="Bact_polysacc_biosynth/exp"/>
</dbReference>
<feature type="compositionally biased region" description="Polar residues" evidence="6">
    <location>
        <begin position="16"/>
        <end position="27"/>
    </location>
</feature>
<dbReference type="GO" id="GO:0005886">
    <property type="term" value="C:plasma membrane"/>
    <property type="evidence" value="ECO:0007669"/>
    <property type="project" value="UniProtKB-SubCell"/>
</dbReference>
<dbReference type="Proteomes" id="UP000465712">
    <property type="component" value="Unassembled WGS sequence"/>
</dbReference>
<feature type="transmembrane region" description="Helical" evidence="7">
    <location>
        <begin position="349"/>
        <end position="369"/>
    </location>
</feature>
<dbReference type="Gene3D" id="3.30.1890.10">
    <property type="entry name" value="FepE-like"/>
    <property type="match status" value="1"/>
</dbReference>
<dbReference type="AlphaFoldDB" id="A0A7X5AT77"/>
<evidence type="ECO:0000256" key="4">
    <source>
        <dbReference type="ARBA" id="ARBA00022989"/>
    </source>
</evidence>
<dbReference type="InterPro" id="IPR032807">
    <property type="entry name" value="GNVR"/>
</dbReference>
<sequence>MTDTHTKAVPSGPQLVHQSNQTMPTPDSTDEIDLVQLVRTLWQEKLLIALITLAFAIAGVAYALTAQEWWTAKAKVIQPQITDFAQLQREISAFQPAFDVYQADGTVLVSTRLLDVADAEVLFKHFINGFNSLENKKAFLMDSSDFQQFLTENNVATEENTDRALENWFDKITAQPASKQESDTFVINLQATTSNSSFDMLKQYIDFVSAKVYNDTLANVQALVSAKEYELKQQLKVLRSQASSYLQVEKERTQYALNIASAADVNQPVQNLGDNEIFAINLGAKALAAKVSALESVKNLSVVEPRIQQVEARLSLLQGTELDKNIKFKTYRFLENVEKPVTKDKPKRSLIVVIATLLGGMLAVAFVLIRSAFRNHD</sequence>
<evidence type="ECO:0000256" key="3">
    <source>
        <dbReference type="ARBA" id="ARBA00022692"/>
    </source>
</evidence>
<dbReference type="PANTHER" id="PTHR32309:SF13">
    <property type="entry name" value="FERRIC ENTEROBACTIN TRANSPORT PROTEIN FEPE"/>
    <property type="match status" value="1"/>
</dbReference>
<accession>A0A7X5AT77</accession>
<gene>
    <name evidence="10" type="ORF">CAG72_05360</name>
</gene>
<feature type="region of interest" description="Disordered" evidence="6">
    <location>
        <begin position="1"/>
        <end position="27"/>
    </location>
</feature>
<evidence type="ECO:0000256" key="2">
    <source>
        <dbReference type="ARBA" id="ARBA00022475"/>
    </source>
</evidence>
<dbReference type="EMBL" id="WXWW01000086">
    <property type="protein sequence ID" value="NAW64640.1"/>
    <property type="molecule type" value="Genomic_DNA"/>
</dbReference>
<reference evidence="10 11" key="1">
    <citation type="submission" date="2017-05" db="EMBL/GenBank/DDBJ databases">
        <title>High clonality and local adaptation shapes Vibrionaceae linages within an endangered oasis.</title>
        <authorList>
            <person name="Vazquez-Rosas-Landa M."/>
        </authorList>
    </citation>
    <scope>NUCLEOTIDE SEQUENCE [LARGE SCALE GENOMIC DNA]</scope>
    <source>
        <strain evidence="10 11">P46_P4S1P180</strain>
    </source>
</reference>
<name>A0A7X5AT77_9GAMM</name>
<protein>
    <submittedName>
        <fullName evidence="10">LPS chain length-determining protein</fullName>
    </submittedName>
</protein>
<dbReference type="InterPro" id="IPR003856">
    <property type="entry name" value="LPS_length_determ_N"/>
</dbReference>
<feature type="domain" description="Tyrosine-protein kinase G-rich" evidence="9">
    <location>
        <begin position="314"/>
        <end position="372"/>
    </location>
</feature>
<evidence type="ECO:0000259" key="9">
    <source>
        <dbReference type="Pfam" id="PF13807"/>
    </source>
</evidence>
<keyword evidence="5 7" id="KW-0472">Membrane</keyword>